<reference evidence="3" key="1">
    <citation type="submission" date="2016-07" db="EMBL/GenBank/DDBJ databases">
        <title>Multiple horizontal gene transfer events from other fungi enriched the ability of initially mycotrophic Trichoderma (Ascomycota) to feed on dead plant biomass.</title>
        <authorList>
            <consortium name="DOE Joint Genome Institute"/>
            <person name="Atanasova L."/>
            <person name="Chenthamara K."/>
            <person name="Zhang J."/>
            <person name="Grujic M."/>
            <person name="Henrissat B."/>
            <person name="Kuo A."/>
            <person name="Aerts A."/>
            <person name="Salamov A."/>
            <person name="Lipzen A."/>
            <person name="Labutti K."/>
            <person name="Barry K."/>
            <person name="Miao Y."/>
            <person name="Rahimi M.J."/>
            <person name="Shen Q."/>
            <person name="Grigoriev I.V."/>
            <person name="Kubicek C.P."/>
            <person name="Druzhinina I.S."/>
        </authorList>
    </citation>
    <scope>NUCLEOTIDE SEQUENCE [LARGE SCALE GENOMIC DNA]</scope>
    <source>
        <strain evidence="3">TUCIM 6016</strain>
    </source>
</reference>
<dbReference type="EMBL" id="KZ680210">
    <property type="protein sequence ID" value="PTB68005.1"/>
    <property type="molecule type" value="Genomic_DNA"/>
</dbReference>
<sequence>MARAWEAPEASHAARRNRGFGWPPATRTQVAAMSEVGKPQDHLAHWARVDMFDAAGLAVWKSCLELLLPVRKKGKREPRSAVARVRASSCRGCEAAKERLDHPMGQGAAPCRRLVIIRVLKNPTVEDKEEAGTNPMYPYLLVCLAAAGRSGSCTRSHAHTLTIGNLTLPLFLHLDEYLTLYLHQPALFPPRPYPGLPPMAGRPHRFQDFSRSLASRPSKSFPAPDALGPVSVPALTCTCSPSGLLASRPGPNLLRDKAGSSEERDPIEARANASVSASSRP</sequence>
<keyword evidence="3" id="KW-1185">Reference proteome</keyword>
<dbReference type="RefSeq" id="XP_024751325.1">
    <property type="nucleotide sequence ID" value="XM_024897414.1"/>
</dbReference>
<proteinExistence type="predicted"/>
<evidence type="ECO:0000313" key="2">
    <source>
        <dbReference type="EMBL" id="PTB68005.1"/>
    </source>
</evidence>
<organism evidence="2 3">
    <name type="scientific">Trichoderma citrinoviride</name>
    <dbReference type="NCBI Taxonomy" id="58853"/>
    <lineage>
        <taxon>Eukaryota</taxon>
        <taxon>Fungi</taxon>
        <taxon>Dikarya</taxon>
        <taxon>Ascomycota</taxon>
        <taxon>Pezizomycotina</taxon>
        <taxon>Sordariomycetes</taxon>
        <taxon>Hypocreomycetidae</taxon>
        <taxon>Hypocreales</taxon>
        <taxon>Hypocreaceae</taxon>
        <taxon>Trichoderma</taxon>
    </lineage>
</organism>
<evidence type="ECO:0000313" key="3">
    <source>
        <dbReference type="Proteomes" id="UP000241546"/>
    </source>
</evidence>
<feature type="compositionally biased region" description="Basic and acidic residues" evidence="1">
    <location>
        <begin position="254"/>
        <end position="268"/>
    </location>
</feature>
<feature type="compositionally biased region" description="Low complexity" evidence="1">
    <location>
        <begin position="269"/>
        <end position="281"/>
    </location>
</feature>
<feature type="region of interest" description="Disordered" evidence="1">
    <location>
        <begin position="241"/>
        <end position="281"/>
    </location>
</feature>
<feature type="region of interest" description="Disordered" evidence="1">
    <location>
        <begin position="1"/>
        <end position="23"/>
    </location>
</feature>
<accession>A0A2T4BFC1</accession>
<gene>
    <name evidence="2" type="ORF">BBK36DRAFT_1207513</name>
</gene>
<dbReference type="GeneID" id="36605532"/>
<dbReference type="AlphaFoldDB" id="A0A2T4BFC1"/>
<dbReference type="Proteomes" id="UP000241546">
    <property type="component" value="Unassembled WGS sequence"/>
</dbReference>
<protein>
    <submittedName>
        <fullName evidence="2">Uncharacterized protein</fullName>
    </submittedName>
</protein>
<dbReference type="OrthoDB" id="10651699at2759"/>
<name>A0A2T4BFC1_9HYPO</name>
<evidence type="ECO:0000256" key="1">
    <source>
        <dbReference type="SAM" id="MobiDB-lite"/>
    </source>
</evidence>